<comment type="caution">
    <text evidence="2">The sequence shown here is derived from an EMBL/GenBank/DDBJ whole genome shotgun (WGS) entry which is preliminary data.</text>
</comment>
<dbReference type="Pfam" id="PF09633">
    <property type="entry name" value="DUF2023"/>
    <property type="match status" value="1"/>
</dbReference>
<proteinExistence type="predicted"/>
<feature type="domain" description="DUF2023" evidence="1">
    <location>
        <begin position="2"/>
        <end position="102"/>
    </location>
</feature>
<reference evidence="2 3" key="1">
    <citation type="journal article" date="2014" name="Int. J. Syst. Evol. Microbiol.">
        <title>Carboxylicivirga gen. nov. in the family Marinilabiliaceae with two novel species, Carboxylicivirga mesophila sp. nov. and Carboxylicivirga taeanensis sp. nov., and reclassification of Cytophaga fermentans as Saccharicrinis fermentans gen. nov., comb. nov.</title>
        <authorList>
            <person name="Yang S.H."/>
            <person name="Seo H.S."/>
            <person name="Woo J.H."/>
            <person name="Oh H.M."/>
            <person name="Jang H."/>
            <person name="Lee J.H."/>
            <person name="Kim S.J."/>
            <person name="Kwon K.K."/>
        </authorList>
    </citation>
    <scope>NUCLEOTIDE SEQUENCE [LARGE SCALE GENOMIC DNA]</scope>
    <source>
        <strain evidence="2 3">JCM 18290</strain>
    </source>
</reference>
<dbReference type="EMBL" id="JAGUCN010000012">
    <property type="protein sequence ID" value="MBS2212115.1"/>
    <property type="molecule type" value="Genomic_DNA"/>
</dbReference>
<evidence type="ECO:0000259" key="1">
    <source>
        <dbReference type="Pfam" id="PF09633"/>
    </source>
</evidence>
<keyword evidence="3" id="KW-1185">Reference proteome</keyword>
<dbReference type="SUPFAM" id="SSF160448">
    <property type="entry name" value="PG1857-like"/>
    <property type="match status" value="1"/>
</dbReference>
<name>A0ABS5KAR9_9BACT</name>
<dbReference type="Proteomes" id="UP000721861">
    <property type="component" value="Unassembled WGS sequence"/>
</dbReference>
<dbReference type="RefSeq" id="WP_212228583.1">
    <property type="nucleotide sequence ID" value="NZ_JAGUCN010000012.1"/>
</dbReference>
<evidence type="ECO:0000313" key="3">
    <source>
        <dbReference type="Proteomes" id="UP000721861"/>
    </source>
</evidence>
<dbReference type="Gene3D" id="3.30.2190.10">
    <property type="entry name" value="PG1857-like"/>
    <property type="match status" value="1"/>
</dbReference>
<organism evidence="2 3">
    <name type="scientific">Carboxylicivirga mesophila</name>
    <dbReference type="NCBI Taxonomy" id="1166478"/>
    <lineage>
        <taxon>Bacteria</taxon>
        <taxon>Pseudomonadati</taxon>
        <taxon>Bacteroidota</taxon>
        <taxon>Bacteroidia</taxon>
        <taxon>Marinilabiliales</taxon>
        <taxon>Marinilabiliaceae</taxon>
        <taxon>Carboxylicivirga</taxon>
    </lineage>
</organism>
<evidence type="ECO:0000313" key="2">
    <source>
        <dbReference type="EMBL" id="MBS2212115.1"/>
    </source>
</evidence>
<sequence>MKVFCHHIYEYKKGLRNLILHTMASSDVPLAIKKLEANDIQYLVQPVTKNKVNVFFGANECVEVIKCFCHKRLNELSAEEDFILGTLLGYNQVIQCARYLKRKEEAPLIKLPFTIIIV</sequence>
<protein>
    <submittedName>
        <fullName evidence="2">DUF2023 family protein</fullName>
    </submittedName>
</protein>
<dbReference type="InterPro" id="IPR018594">
    <property type="entry name" value="DUF2023"/>
</dbReference>
<accession>A0ABS5KAR9</accession>
<dbReference type="InterPro" id="IPR036780">
    <property type="entry name" value="PG1857-like_sf"/>
</dbReference>
<gene>
    <name evidence="2" type="ORF">KEM09_11915</name>
</gene>